<evidence type="ECO:0000313" key="2">
    <source>
        <dbReference type="EMBL" id="ADG06858.1"/>
    </source>
</evidence>
<evidence type="ECO:0000256" key="1">
    <source>
        <dbReference type="SAM" id="MobiDB-lite"/>
    </source>
</evidence>
<gene>
    <name evidence="2" type="ordered locus">Btus_2180</name>
</gene>
<feature type="region of interest" description="Disordered" evidence="1">
    <location>
        <begin position="38"/>
        <end position="58"/>
    </location>
</feature>
<accession>D5WRC8</accession>
<sequence>MERQDPKPDNRADNSARNMEIARETKENLLEAEDYLAERGDSLSEEERRNIVNKNRRRMESIRAHMEEAMDELDELGENAHLED</sequence>
<organism evidence="2 3">
    <name type="scientific">Kyrpidia tusciae (strain DSM 2912 / NBRC 15312 / T2)</name>
    <name type="common">Bacillus tusciae</name>
    <dbReference type="NCBI Taxonomy" id="562970"/>
    <lineage>
        <taxon>Bacteria</taxon>
        <taxon>Bacillati</taxon>
        <taxon>Bacillota</taxon>
        <taxon>Bacilli</taxon>
        <taxon>Bacillales</taxon>
        <taxon>Alicyclobacillaceae</taxon>
        <taxon>Kyrpidia</taxon>
    </lineage>
</organism>
<evidence type="ECO:0000313" key="3">
    <source>
        <dbReference type="Proteomes" id="UP000002368"/>
    </source>
</evidence>
<dbReference type="KEGG" id="bts:Btus_2180"/>
<proteinExistence type="predicted"/>
<protein>
    <recommendedName>
        <fullName evidence="4">Small acid-soluble spore protein Tlp</fullName>
    </recommendedName>
</protein>
<feature type="region of interest" description="Disordered" evidence="1">
    <location>
        <begin position="1"/>
        <end position="20"/>
    </location>
</feature>
<dbReference type="InterPro" id="IPR017524">
    <property type="entry name" value="SASP_thioredoxin-like"/>
</dbReference>
<dbReference type="STRING" id="562970.Btus_2180"/>
<reference evidence="2 3" key="1">
    <citation type="journal article" date="2011" name="Stand. Genomic Sci.">
        <title>Complete genome sequence of the thermophilic, hydrogen-oxidizing Bacillus tusciae type strain (T2) and reclassification in the new genus, Kyrpidia gen. nov. as Kyrpidia tusciae comb. nov. and emendation of the family Alicyclobacillaceae da Costa and Rainey, 2010.</title>
        <authorList>
            <person name="Klenk H.P."/>
            <person name="Lapidus A."/>
            <person name="Chertkov O."/>
            <person name="Copeland A."/>
            <person name="Del Rio T.G."/>
            <person name="Nolan M."/>
            <person name="Lucas S."/>
            <person name="Chen F."/>
            <person name="Tice H."/>
            <person name="Cheng J.F."/>
            <person name="Han C."/>
            <person name="Bruce D."/>
            <person name="Goodwin L."/>
            <person name="Pitluck S."/>
            <person name="Pati A."/>
            <person name="Ivanova N."/>
            <person name="Mavromatis K."/>
            <person name="Daum C."/>
            <person name="Chen A."/>
            <person name="Palaniappan K."/>
            <person name="Chang Y.J."/>
            <person name="Land M."/>
            <person name="Hauser L."/>
            <person name="Jeffries C.D."/>
            <person name="Detter J.C."/>
            <person name="Rohde M."/>
            <person name="Abt B."/>
            <person name="Pukall R."/>
            <person name="Goker M."/>
            <person name="Bristow J."/>
            <person name="Markowitz V."/>
            <person name="Hugenholtz P."/>
            <person name="Eisen J.A."/>
        </authorList>
    </citation>
    <scope>NUCLEOTIDE SEQUENCE [LARGE SCALE GENOMIC DNA]</scope>
    <source>
        <strain evidence="2 3">DSM 2912</strain>
    </source>
</reference>
<dbReference type="Pfam" id="PF19824">
    <property type="entry name" value="Tlp"/>
    <property type="match status" value="1"/>
</dbReference>
<feature type="compositionally biased region" description="Basic and acidic residues" evidence="1">
    <location>
        <begin position="38"/>
        <end position="50"/>
    </location>
</feature>
<dbReference type="EMBL" id="CP002017">
    <property type="protein sequence ID" value="ADG06858.1"/>
    <property type="molecule type" value="Genomic_DNA"/>
</dbReference>
<dbReference type="RefSeq" id="WP_013076141.1">
    <property type="nucleotide sequence ID" value="NC_014098.1"/>
</dbReference>
<dbReference type="Proteomes" id="UP000002368">
    <property type="component" value="Chromosome"/>
</dbReference>
<evidence type="ECO:0008006" key="4">
    <source>
        <dbReference type="Google" id="ProtNLM"/>
    </source>
</evidence>
<keyword evidence="3" id="KW-1185">Reference proteome</keyword>
<dbReference type="AlphaFoldDB" id="D5WRC8"/>
<name>D5WRC8_KYRT2</name>
<dbReference type="HOGENOM" id="CLU_178266_0_0_9"/>
<dbReference type="OrthoDB" id="1799076at2"/>